<keyword evidence="1" id="KW-1133">Transmembrane helix</keyword>
<name>A0A0G0HVG7_9BACT</name>
<keyword evidence="1" id="KW-0812">Transmembrane</keyword>
<evidence type="ECO:0000313" key="3">
    <source>
        <dbReference type="Proteomes" id="UP000034603"/>
    </source>
</evidence>
<sequence>MYLANYLMPSYYELGNMNFTPMSAGLVAGFALTVVGFVAKTFAKGAGLTKRGRYPMFLYYGFANSAGIWVIARVADLTGFGISRFYWAILLGFLASLTHWLVRQGLKKSKLL</sequence>
<comment type="caution">
    <text evidence="2">The sequence shown here is derived from an EMBL/GenBank/DDBJ whole genome shotgun (WGS) entry which is preliminary data.</text>
</comment>
<dbReference type="AlphaFoldDB" id="A0A0G0HVG7"/>
<evidence type="ECO:0000313" key="2">
    <source>
        <dbReference type="EMBL" id="KKQ46272.1"/>
    </source>
</evidence>
<dbReference type="Proteomes" id="UP000034603">
    <property type="component" value="Unassembled WGS sequence"/>
</dbReference>
<proteinExistence type="predicted"/>
<feature type="transmembrane region" description="Helical" evidence="1">
    <location>
        <begin position="54"/>
        <end position="72"/>
    </location>
</feature>
<accession>A0A0G0HVG7</accession>
<gene>
    <name evidence="2" type="ORF">US62_C0003G0021</name>
</gene>
<protein>
    <submittedName>
        <fullName evidence="2">Uncharacterized protein</fullName>
    </submittedName>
</protein>
<evidence type="ECO:0000256" key="1">
    <source>
        <dbReference type="SAM" id="Phobius"/>
    </source>
</evidence>
<dbReference type="EMBL" id="LBTR01000003">
    <property type="protein sequence ID" value="KKQ46272.1"/>
    <property type="molecule type" value="Genomic_DNA"/>
</dbReference>
<reference evidence="2 3" key="1">
    <citation type="journal article" date="2015" name="Nature">
        <title>rRNA introns, odd ribosomes, and small enigmatic genomes across a large radiation of phyla.</title>
        <authorList>
            <person name="Brown C.T."/>
            <person name="Hug L.A."/>
            <person name="Thomas B.C."/>
            <person name="Sharon I."/>
            <person name="Castelle C.J."/>
            <person name="Singh A."/>
            <person name="Wilkins M.J."/>
            <person name="Williams K.H."/>
            <person name="Banfield J.F."/>
        </authorList>
    </citation>
    <scope>NUCLEOTIDE SEQUENCE [LARGE SCALE GENOMIC DNA]</scope>
</reference>
<feature type="transmembrane region" description="Helical" evidence="1">
    <location>
        <begin position="20"/>
        <end position="42"/>
    </location>
</feature>
<organism evidence="2 3">
    <name type="scientific">Candidatus Woesebacteria bacterium GW2011_GWA1_37_8</name>
    <dbReference type="NCBI Taxonomy" id="1618546"/>
    <lineage>
        <taxon>Bacteria</taxon>
        <taxon>Candidatus Woeseibacteriota</taxon>
    </lineage>
</organism>
<keyword evidence="1" id="KW-0472">Membrane</keyword>
<feature type="transmembrane region" description="Helical" evidence="1">
    <location>
        <begin position="84"/>
        <end position="102"/>
    </location>
</feature>